<evidence type="ECO:0000256" key="1">
    <source>
        <dbReference type="SAM" id="MobiDB-lite"/>
    </source>
</evidence>
<proteinExistence type="predicted"/>
<dbReference type="Proteomes" id="UP000077248">
    <property type="component" value="Unassembled WGS sequence"/>
</dbReference>
<organism evidence="2 3">
    <name type="scientific">Alternaria alternata</name>
    <name type="common">Alternaria rot fungus</name>
    <name type="synonym">Torula alternata</name>
    <dbReference type="NCBI Taxonomy" id="5599"/>
    <lineage>
        <taxon>Eukaryota</taxon>
        <taxon>Fungi</taxon>
        <taxon>Dikarya</taxon>
        <taxon>Ascomycota</taxon>
        <taxon>Pezizomycotina</taxon>
        <taxon>Dothideomycetes</taxon>
        <taxon>Pleosporomycetidae</taxon>
        <taxon>Pleosporales</taxon>
        <taxon>Pleosporineae</taxon>
        <taxon>Pleosporaceae</taxon>
        <taxon>Alternaria</taxon>
        <taxon>Alternaria sect. Alternaria</taxon>
        <taxon>Alternaria alternata complex</taxon>
    </lineage>
</organism>
<evidence type="ECO:0000313" key="2">
    <source>
        <dbReference type="EMBL" id="OAG22546.1"/>
    </source>
</evidence>
<dbReference type="RefSeq" id="XP_018387967.1">
    <property type="nucleotide sequence ID" value="XM_018524648.1"/>
</dbReference>
<dbReference type="GeneID" id="29110242"/>
<feature type="compositionally biased region" description="Basic and acidic residues" evidence="1">
    <location>
        <begin position="266"/>
        <end position="279"/>
    </location>
</feature>
<gene>
    <name evidence="2" type="ORF">CC77DRAFT_1018573</name>
</gene>
<protein>
    <submittedName>
        <fullName evidence="2">Uncharacterized protein</fullName>
    </submittedName>
</protein>
<keyword evidence="3" id="KW-1185">Reference proteome</keyword>
<dbReference type="VEuPathDB" id="FungiDB:CC77DRAFT_1018573"/>
<name>A0A177DSP1_ALTAL</name>
<dbReference type="OMA" id="YRWEDIS"/>
<sequence>MSDPYAASRLYRKNFEDAEALFDSGDVAGCISAAQYNLTDTSLPPFYIIRNCILLVGAMDNWDDGNEWRLAAESTYSDALRRSREMNDTNSLAALQDLREELDEWARQRDRDLQEHMLEQEEEDDDDEMDLEAYGVELDNSEEEAEMEAEGVELGEGDELMRGVDGEDTQLLPIRGHQASTAGPVEPAIEAATVVSTPSIVVESPTEPTALVQDDDQPARSLRKKKSRKFGGGAANMHAFNKSLGRSSGKLVFHNFAEDEDEDDNREDKGGKDKDSKRV</sequence>
<dbReference type="EMBL" id="KV441474">
    <property type="protein sequence ID" value="OAG22546.1"/>
    <property type="molecule type" value="Genomic_DNA"/>
</dbReference>
<accession>A0A177DSP1</accession>
<reference evidence="2 3" key="1">
    <citation type="submission" date="2016-05" db="EMBL/GenBank/DDBJ databases">
        <title>Comparative analysis of secretome profiles of manganese(II)-oxidizing ascomycete fungi.</title>
        <authorList>
            <consortium name="DOE Joint Genome Institute"/>
            <person name="Zeiner C.A."/>
            <person name="Purvine S.O."/>
            <person name="Zink E.M."/>
            <person name="Wu S."/>
            <person name="Pasa-Tolic L."/>
            <person name="Chaput D.L."/>
            <person name="Haridas S."/>
            <person name="Grigoriev I.V."/>
            <person name="Santelli C.M."/>
            <person name="Hansel C.M."/>
        </authorList>
    </citation>
    <scope>NUCLEOTIDE SEQUENCE [LARGE SCALE GENOMIC DNA]</scope>
    <source>
        <strain evidence="2 3">SRC1lrK2f</strain>
    </source>
</reference>
<dbReference type="KEGG" id="aalt:CC77DRAFT_1018573"/>
<evidence type="ECO:0000313" key="3">
    <source>
        <dbReference type="Proteomes" id="UP000077248"/>
    </source>
</evidence>
<dbReference type="AlphaFoldDB" id="A0A177DSP1"/>
<feature type="region of interest" description="Disordered" evidence="1">
    <location>
        <begin position="205"/>
        <end position="279"/>
    </location>
</feature>